<dbReference type="STRING" id="1403537.Q428_08255"/>
<keyword evidence="2" id="KW-1185">Reference proteome</keyword>
<dbReference type="AlphaFoldDB" id="A0A017RUT7"/>
<dbReference type="EMBL" id="AZQP01000022">
    <property type="protein sequence ID" value="EYE88381.1"/>
    <property type="molecule type" value="Genomic_DNA"/>
</dbReference>
<dbReference type="PANTHER" id="PTHR30303:SF0">
    <property type="entry name" value="CARBAMOYL DEHYDRATASE HYPE"/>
    <property type="match status" value="1"/>
</dbReference>
<dbReference type="InterPro" id="IPR011854">
    <property type="entry name" value="HypE"/>
</dbReference>
<dbReference type="InterPro" id="IPR036921">
    <property type="entry name" value="PurM-like_N_sf"/>
</dbReference>
<dbReference type="PANTHER" id="PTHR30303">
    <property type="entry name" value="HYDROGENASE ISOENZYMES FORMATION PROTEIN HYPE"/>
    <property type="match status" value="1"/>
</dbReference>
<comment type="caution">
    <text evidence="1">The sequence shown here is derived from an EMBL/GenBank/DDBJ whole genome shotgun (WGS) entry which is preliminary data.</text>
</comment>
<dbReference type="Proteomes" id="UP000019681">
    <property type="component" value="Unassembled WGS sequence"/>
</dbReference>
<proteinExistence type="predicted"/>
<dbReference type="GO" id="GO:0051604">
    <property type="term" value="P:protein maturation"/>
    <property type="evidence" value="ECO:0007669"/>
    <property type="project" value="TreeGrafter"/>
</dbReference>
<evidence type="ECO:0000313" key="2">
    <source>
        <dbReference type="Proteomes" id="UP000019681"/>
    </source>
</evidence>
<dbReference type="RefSeq" id="WP_242847803.1">
    <property type="nucleotide sequence ID" value="NZ_AZQP01000022.1"/>
</dbReference>
<dbReference type="SUPFAM" id="SSF55326">
    <property type="entry name" value="PurM N-terminal domain-like"/>
    <property type="match status" value="1"/>
</dbReference>
<protein>
    <recommendedName>
        <fullName evidence="3">Hydrogenase expression/formation protein HypE</fullName>
    </recommendedName>
</protein>
<reference evidence="1 2" key="1">
    <citation type="journal article" date="2014" name="Genome Announc.">
        <title>Draft Genome Sequence of Fervidicella metallireducens Strain AeBT, an Iron-Reducing Thermoanaerobe from the Great Artesian Basin.</title>
        <authorList>
            <person name="Patel B.K."/>
        </authorList>
    </citation>
    <scope>NUCLEOTIDE SEQUENCE [LARGE SCALE GENOMIC DNA]</scope>
    <source>
        <strain evidence="1 2">AeB</strain>
    </source>
</reference>
<sequence>MDDIITLAYGSGGRKTSQLIDEIILPAFDNYQLSKLSDGAILNGNEKLVFSTDSFVVSPLFFPGGI</sequence>
<evidence type="ECO:0008006" key="3">
    <source>
        <dbReference type="Google" id="ProtNLM"/>
    </source>
</evidence>
<accession>A0A017RUT7</accession>
<evidence type="ECO:0000313" key="1">
    <source>
        <dbReference type="EMBL" id="EYE88381.1"/>
    </source>
</evidence>
<organism evidence="1 2">
    <name type="scientific">Fervidicella metallireducens AeB</name>
    <dbReference type="NCBI Taxonomy" id="1403537"/>
    <lineage>
        <taxon>Bacteria</taxon>
        <taxon>Bacillati</taxon>
        <taxon>Bacillota</taxon>
        <taxon>Clostridia</taxon>
        <taxon>Eubacteriales</taxon>
        <taxon>Clostridiaceae</taxon>
        <taxon>Fervidicella</taxon>
    </lineage>
</organism>
<name>A0A017RUT7_9CLOT</name>
<dbReference type="Gene3D" id="3.30.1330.10">
    <property type="entry name" value="PurM-like, N-terminal domain"/>
    <property type="match status" value="1"/>
</dbReference>
<gene>
    <name evidence="1" type="ORF">Q428_08255</name>
</gene>